<accession>A0ABX1U1X8</accession>
<reference evidence="1 2" key="1">
    <citation type="submission" date="2019-03" db="EMBL/GenBank/DDBJ databases">
        <title>Metabolic reconstructions from genomes of highly enriched 'Candidatus Accumulibacter' and 'Candidatus Competibacter' bioreactor populations.</title>
        <authorList>
            <person name="Annavajhala M.K."/>
            <person name="Welles L."/>
            <person name="Abbas B."/>
            <person name="Sorokin D."/>
            <person name="Park H."/>
            <person name="Van Loosdrecht M."/>
            <person name="Chandran K."/>
        </authorList>
    </citation>
    <scope>NUCLEOTIDE SEQUENCE [LARGE SCALE GENOMIC DNA]</scope>
    <source>
        <strain evidence="1 2">SBR_S</strain>
    </source>
</reference>
<dbReference type="Proteomes" id="UP000749010">
    <property type="component" value="Unassembled WGS sequence"/>
</dbReference>
<gene>
    <name evidence="1" type="ORF">E4Q23_17940</name>
</gene>
<evidence type="ECO:0008006" key="3">
    <source>
        <dbReference type="Google" id="ProtNLM"/>
    </source>
</evidence>
<organism evidence="1 2">
    <name type="scientific">Candidatus Accumulibacter phosphatis</name>
    <dbReference type="NCBI Taxonomy" id="327160"/>
    <lineage>
        <taxon>Bacteria</taxon>
        <taxon>Pseudomonadati</taxon>
        <taxon>Pseudomonadota</taxon>
        <taxon>Betaproteobacteria</taxon>
        <taxon>Candidatus Accumulibacter</taxon>
    </lineage>
</organism>
<proteinExistence type="predicted"/>
<keyword evidence="2" id="KW-1185">Reference proteome</keyword>
<name>A0ABX1U1X8_9PROT</name>
<dbReference type="RefSeq" id="WP_169067940.1">
    <property type="nucleotide sequence ID" value="NZ_SPMY01000056.1"/>
</dbReference>
<dbReference type="EMBL" id="SPMY01000056">
    <property type="protein sequence ID" value="NMQ29483.1"/>
    <property type="molecule type" value="Genomic_DNA"/>
</dbReference>
<sequence>MAAGRECRATVRRHRKGFILGKVLHGTGEQGIKSFETFGCGIRGFERPATNFWRLAGLSGMSGFKRLVIAAAASSQRPIWRLILSIAELHFTGSSSSTRAINFLLTSSNTNAPILKRAVQNA</sequence>
<evidence type="ECO:0000313" key="1">
    <source>
        <dbReference type="EMBL" id="NMQ29483.1"/>
    </source>
</evidence>
<evidence type="ECO:0000313" key="2">
    <source>
        <dbReference type="Proteomes" id="UP000749010"/>
    </source>
</evidence>
<protein>
    <recommendedName>
        <fullName evidence="3">Mobile element protein</fullName>
    </recommendedName>
</protein>
<comment type="caution">
    <text evidence="1">The sequence shown here is derived from an EMBL/GenBank/DDBJ whole genome shotgun (WGS) entry which is preliminary data.</text>
</comment>